<dbReference type="PANTHER" id="PTHR33067:SF35">
    <property type="entry name" value="ASPARTIC PEPTIDASE DDI1-TYPE DOMAIN-CONTAINING PROTEIN"/>
    <property type="match status" value="1"/>
</dbReference>
<evidence type="ECO:0000313" key="1">
    <source>
        <dbReference type="EMBL" id="GJT12427.1"/>
    </source>
</evidence>
<dbReference type="Proteomes" id="UP001151760">
    <property type="component" value="Unassembled WGS sequence"/>
</dbReference>
<name>A0ABQ5BF60_9ASTR</name>
<organism evidence="1 2">
    <name type="scientific">Tanacetum coccineum</name>
    <dbReference type="NCBI Taxonomy" id="301880"/>
    <lineage>
        <taxon>Eukaryota</taxon>
        <taxon>Viridiplantae</taxon>
        <taxon>Streptophyta</taxon>
        <taxon>Embryophyta</taxon>
        <taxon>Tracheophyta</taxon>
        <taxon>Spermatophyta</taxon>
        <taxon>Magnoliopsida</taxon>
        <taxon>eudicotyledons</taxon>
        <taxon>Gunneridae</taxon>
        <taxon>Pentapetalae</taxon>
        <taxon>asterids</taxon>
        <taxon>campanulids</taxon>
        <taxon>Asterales</taxon>
        <taxon>Asteraceae</taxon>
        <taxon>Asteroideae</taxon>
        <taxon>Anthemideae</taxon>
        <taxon>Anthemidinae</taxon>
        <taxon>Tanacetum</taxon>
    </lineage>
</organism>
<proteinExistence type="predicted"/>
<keyword evidence="2" id="KW-1185">Reference proteome</keyword>
<accession>A0ABQ5BF60</accession>
<evidence type="ECO:0000313" key="2">
    <source>
        <dbReference type="Proteomes" id="UP001151760"/>
    </source>
</evidence>
<dbReference type="InterPro" id="IPR043502">
    <property type="entry name" value="DNA/RNA_pol_sf"/>
</dbReference>
<dbReference type="PANTHER" id="PTHR33067">
    <property type="entry name" value="RNA-DIRECTED DNA POLYMERASE-RELATED"/>
    <property type="match status" value="1"/>
</dbReference>
<dbReference type="CDD" id="cd00303">
    <property type="entry name" value="retropepsin_like"/>
    <property type="match status" value="1"/>
</dbReference>
<comment type="caution">
    <text evidence="1">The sequence shown here is derived from an EMBL/GenBank/DDBJ whole genome shotgun (WGS) entry which is preliminary data.</text>
</comment>
<dbReference type="SUPFAM" id="SSF56672">
    <property type="entry name" value="DNA/RNA polymerases"/>
    <property type="match status" value="1"/>
</dbReference>
<dbReference type="Gene3D" id="2.40.70.10">
    <property type="entry name" value="Acid Proteases"/>
    <property type="match status" value="1"/>
</dbReference>
<protein>
    <submittedName>
        <fullName evidence="1">BYPASS-related protein</fullName>
    </submittedName>
</protein>
<reference evidence="1" key="2">
    <citation type="submission" date="2022-01" db="EMBL/GenBank/DDBJ databases">
        <authorList>
            <person name="Yamashiro T."/>
            <person name="Shiraishi A."/>
            <person name="Satake H."/>
            <person name="Nakayama K."/>
        </authorList>
    </citation>
    <scope>NUCLEOTIDE SEQUENCE</scope>
</reference>
<gene>
    <name evidence="1" type="ORF">Tco_0859469</name>
</gene>
<dbReference type="Gene3D" id="3.10.10.10">
    <property type="entry name" value="HIV Type 1 Reverse Transcriptase, subunit A, domain 1"/>
    <property type="match status" value="1"/>
</dbReference>
<sequence>MGKIHIIPFQLPRTQLNEHEQLRIFYQGLDTKTRLKLDFKGPIPRMTPTKGMEAIKELSAHSLSWYNEGVIKTRNKEFQTVLNQIHDFKNNMNIMTVEVKMAQHKYETLMEGRISNLEETLNNFIKESRIKQKERKVRIDKALADLGASISLMPYSMYARLDLGDLKPTRMRIELANKSTQYPRGIAENLKFSTPEDDECLSFDLIDNEVSDLVKEILPSSTLDSFLFEPILNFQQIIISSLLNSQEKESLVKVLTQHKAVLAWKVADIKGISPSFCTHKILMEDNFKPVVQPQQRLNPKVQDEVKAEIVKLLDSGLIYAIFDSPWVSPIHVVPKKGEFTIKIKDKKKGTENLAADHLSRLENPDLKILNEEAIRDSFPDEYLMAVHERETTEDPWYTKEQENLNPRPKDYSFKDWLFTKVGHTNVSEPVKKSLLKIWLIDCFQEDIVKDPRERSFEDYKWMFNLEINQLADKYELGIGKKGHMLDDIWENCRKVQTDSTYWWYDKKSEEDERRKLRINIEEYDPPMVHVETFEVKRYSFNTGKSFICVTKELMDALPMGRENGSRFRDMIRFLYEGMESEVSLTHVRVVERYVPWKPSRDFTRPLGGTKWFKRLVAYAKCNRDSYERETRLFYRHFARSQLLQLSLGEESNTQGSLLL</sequence>
<reference evidence="1" key="1">
    <citation type="journal article" date="2022" name="Int. J. Mol. Sci.">
        <title>Draft Genome of Tanacetum Coccineum: Genomic Comparison of Closely Related Tanacetum-Family Plants.</title>
        <authorList>
            <person name="Yamashiro T."/>
            <person name="Shiraishi A."/>
            <person name="Nakayama K."/>
            <person name="Satake H."/>
        </authorList>
    </citation>
    <scope>NUCLEOTIDE SEQUENCE</scope>
</reference>
<dbReference type="EMBL" id="BQNB010013146">
    <property type="protein sequence ID" value="GJT12427.1"/>
    <property type="molecule type" value="Genomic_DNA"/>
</dbReference>
<dbReference type="InterPro" id="IPR021109">
    <property type="entry name" value="Peptidase_aspartic_dom_sf"/>
</dbReference>